<evidence type="ECO:0000313" key="3">
    <source>
        <dbReference type="Proteomes" id="UP000267017"/>
    </source>
</evidence>
<keyword evidence="1" id="KW-0812">Transmembrane</keyword>
<dbReference type="OrthoDB" id="9786534at2"/>
<dbReference type="RefSeq" id="WP_128630670.1">
    <property type="nucleotide sequence ID" value="NZ_RRCN01000001.1"/>
</dbReference>
<accession>A0A3P3TYC9</accession>
<name>A0A3P3TYC9_9BACL</name>
<dbReference type="Proteomes" id="UP000267017">
    <property type="component" value="Unassembled WGS sequence"/>
</dbReference>
<evidence type="ECO:0000256" key="1">
    <source>
        <dbReference type="SAM" id="Phobius"/>
    </source>
</evidence>
<reference evidence="2 3" key="1">
    <citation type="submission" date="2018-11" db="EMBL/GenBank/DDBJ databases">
        <title>Genome sequencing of Paenibacillus sp. KCOM 3021 (= ChDC PVNT-B20).</title>
        <authorList>
            <person name="Kook J.-K."/>
            <person name="Park S.-N."/>
            <person name="Lim Y.K."/>
        </authorList>
    </citation>
    <scope>NUCLEOTIDE SEQUENCE [LARGE SCALE GENOMIC DNA]</scope>
    <source>
        <strain evidence="2 3">KCOM 3021</strain>
    </source>
</reference>
<protein>
    <submittedName>
        <fullName evidence="2">Uncharacterized protein</fullName>
    </submittedName>
</protein>
<keyword evidence="1" id="KW-1133">Transmembrane helix</keyword>
<dbReference type="Pfam" id="PF20181">
    <property type="entry name" value="DUF6544"/>
    <property type="match status" value="1"/>
</dbReference>
<comment type="caution">
    <text evidence="2">The sequence shown here is derived from an EMBL/GenBank/DDBJ whole genome shotgun (WGS) entry which is preliminary data.</text>
</comment>
<keyword evidence="1" id="KW-0472">Membrane</keyword>
<dbReference type="InterPro" id="IPR046674">
    <property type="entry name" value="DUF6544"/>
</dbReference>
<feature type="transmembrane region" description="Helical" evidence="1">
    <location>
        <begin position="6"/>
        <end position="26"/>
    </location>
</feature>
<gene>
    <name evidence="2" type="ORF">EHV15_07415</name>
</gene>
<keyword evidence="3" id="KW-1185">Reference proteome</keyword>
<sequence length="278" mass="31638">MLIGLSLLALIVVAVVVYFIIPYSPLKAKFNRDVKERIERSSQVTGVLTYEEVEYLPLPVKRYLETCGYMGKPKSSHMKISFKDADFKLSREKQMIKIDYSQVNFVQKPDRVAFIDTRMYGIPFQGYDSLLDGAGGMKGVLAKGITLFNETGGDMDQACLVTFLSESLLIPDAALQNYITWKEVDNTHVKAIITYDGIEASGLFTFSETGELLSFSTDDRTYTSMNGDRQQVKWTALFSDYQTKDGRKQPSRLQAIWHVPEGDMMYFDGRDFRIDRLL</sequence>
<dbReference type="AlphaFoldDB" id="A0A3P3TYC9"/>
<proteinExistence type="predicted"/>
<evidence type="ECO:0000313" key="2">
    <source>
        <dbReference type="EMBL" id="RRJ62784.1"/>
    </source>
</evidence>
<organism evidence="2 3">
    <name type="scientific">Paenibacillus oralis</name>
    <dbReference type="NCBI Taxonomy" id="2490856"/>
    <lineage>
        <taxon>Bacteria</taxon>
        <taxon>Bacillati</taxon>
        <taxon>Bacillota</taxon>
        <taxon>Bacilli</taxon>
        <taxon>Bacillales</taxon>
        <taxon>Paenibacillaceae</taxon>
        <taxon>Paenibacillus</taxon>
    </lineage>
</organism>
<dbReference type="EMBL" id="RRCN01000001">
    <property type="protein sequence ID" value="RRJ62784.1"/>
    <property type="molecule type" value="Genomic_DNA"/>
</dbReference>